<evidence type="ECO:0000313" key="5">
    <source>
        <dbReference type="EMBL" id="EON34840.1"/>
    </source>
</evidence>
<dbReference type="Pfam" id="PF13193">
    <property type="entry name" value="AMP-binding_C"/>
    <property type="match status" value="1"/>
</dbReference>
<feature type="domain" description="AMP-dependent synthetase/ligase" evidence="3">
    <location>
        <begin position="30"/>
        <end position="390"/>
    </location>
</feature>
<organism evidence="5 6">
    <name type="scientific">Gordonia terrae C-6</name>
    <dbReference type="NCBI Taxonomy" id="1316928"/>
    <lineage>
        <taxon>Bacteria</taxon>
        <taxon>Bacillati</taxon>
        <taxon>Actinomycetota</taxon>
        <taxon>Actinomycetes</taxon>
        <taxon>Mycobacteriales</taxon>
        <taxon>Gordoniaceae</taxon>
        <taxon>Gordonia</taxon>
    </lineage>
</organism>
<dbReference type="Pfam" id="PF00501">
    <property type="entry name" value="AMP-binding"/>
    <property type="match status" value="1"/>
</dbReference>
<proteinExistence type="inferred from homology"/>
<dbReference type="PANTHER" id="PTHR43201:SF5">
    <property type="entry name" value="MEDIUM-CHAIN ACYL-COA LIGASE ACSF2, MITOCHONDRIAL"/>
    <property type="match status" value="1"/>
</dbReference>
<dbReference type="PATRIC" id="fig|1316928.3.peg.256"/>
<sequence>MTAPTQRDDAETRTATRAGGYRLAEQSRLRARLQGNAPALSGAGVHLTYRQLDDRTSRLANVLRDRGIRAGDRIAVLGKSSTEIIETVLAAAKIGAVTVPVNWRLSVRELGEVVADARARLIVCHRDFLDSVAEIRSNANTLIEPIVYGDPRQPRSYEQLVATASSSDPGHVGDADDVVLQLYTSGTTGRPKGVLTSNTNLGACTQAGGPWGFDESSVSLCAMPLFHIGGLGWALVGLANGAHNIVISDFTPESLLDTLVGERVTNVFLVPTVIGMLVDVPGAERADVGALRSIAYGSAPITPALLRRTLRTFGTPMFQVYGLTETHGAVTQLDAEDHSTDPDRAHLLRSVGRPYPWVELSIRTAWGKEAPRGEQGEICVRTPQATRGYHRRDAETAATIDPDGWLHTGDIGRIDADGYVYVTDRLKDMIITGGENVYPTEVEAVLGDHPGVAQVAVVGLPHDTWGEVVTAFVVAAPGNEATAADLRAFARARLAGYKVPKAVHVVETLPLGATGKILKRALREQFTTPPGPAGSTPASPDK</sequence>
<feature type="domain" description="AMP-binding enzyme C-terminal" evidence="4">
    <location>
        <begin position="441"/>
        <end position="516"/>
    </location>
</feature>
<dbReference type="GO" id="GO:0031956">
    <property type="term" value="F:medium-chain fatty acid-CoA ligase activity"/>
    <property type="evidence" value="ECO:0007669"/>
    <property type="project" value="TreeGrafter"/>
</dbReference>
<dbReference type="SUPFAM" id="SSF56801">
    <property type="entry name" value="Acetyl-CoA synthetase-like"/>
    <property type="match status" value="1"/>
</dbReference>
<dbReference type="RefSeq" id="WP_010840739.1">
    <property type="nucleotide sequence ID" value="NZ_AQPW01000001.1"/>
</dbReference>
<gene>
    <name evidence="5" type="ORF">GTC6_01255</name>
</gene>
<dbReference type="AlphaFoldDB" id="R7YFN4"/>
<dbReference type="InterPro" id="IPR025110">
    <property type="entry name" value="AMP-bd_C"/>
</dbReference>
<comment type="caution">
    <text evidence="5">The sequence shown here is derived from an EMBL/GenBank/DDBJ whole genome shotgun (WGS) entry which is preliminary data.</text>
</comment>
<evidence type="ECO:0000256" key="2">
    <source>
        <dbReference type="ARBA" id="ARBA00022598"/>
    </source>
</evidence>
<name>R7YFN4_9ACTN</name>
<dbReference type="GO" id="GO:0006631">
    <property type="term" value="P:fatty acid metabolic process"/>
    <property type="evidence" value="ECO:0007669"/>
    <property type="project" value="TreeGrafter"/>
</dbReference>
<dbReference type="InterPro" id="IPR045851">
    <property type="entry name" value="AMP-bd_C_sf"/>
</dbReference>
<evidence type="ECO:0000259" key="4">
    <source>
        <dbReference type="Pfam" id="PF13193"/>
    </source>
</evidence>
<dbReference type="NCBIfam" id="NF004837">
    <property type="entry name" value="PRK06187.1"/>
    <property type="match status" value="1"/>
</dbReference>
<dbReference type="FunFam" id="3.30.300.30:FF:000008">
    <property type="entry name" value="2,3-dihydroxybenzoate-AMP ligase"/>
    <property type="match status" value="1"/>
</dbReference>
<dbReference type="Proteomes" id="UP000013569">
    <property type="component" value="Unassembled WGS sequence"/>
</dbReference>
<evidence type="ECO:0000256" key="1">
    <source>
        <dbReference type="ARBA" id="ARBA00006432"/>
    </source>
</evidence>
<evidence type="ECO:0000259" key="3">
    <source>
        <dbReference type="Pfam" id="PF00501"/>
    </source>
</evidence>
<dbReference type="Gene3D" id="3.30.300.30">
    <property type="match status" value="1"/>
</dbReference>
<keyword evidence="2 5" id="KW-0436">Ligase</keyword>
<dbReference type="InterPro" id="IPR000873">
    <property type="entry name" value="AMP-dep_synth/lig_dom"/>
</dbReference>
<evidence type="ECO:0000313" key="6">
    <source>
        <dbReference type="Proteomes" id="UP000013569"/>
    </source>
</evidence>
<accession>R7YFN4</accession>
<comment type="similarity">
    <text evidence="1">Belongs to the ATP-dependent AMP-binding enzyme family.</text>
</comment>
<dbReference type="EMBL" id="AQPW01000001">
    <property type="protein sequence ID" value="EON34840.1"/>
    <property type="molecule type" value="Genomic_DNA"/>
</dbReference>
<reference evidence="5 6" key="1">
    <citation type="journal article" date="2013" name="Genome Announc.">
        <title>Draft Genome Sequence of a Benzothiophene-Desulfurizing Bacterium, Gordona terrae Strain C-6.</title>
        <authorList>
            <person name="Wang W."/>
            <person name="Ma T."/>
            <person name="Ren Y."/>
            <person name="Li G."/>
        </authorList>
    </citation>
    <scope>NUCLEOTIDE SEQUENCE [LARGE SCALE GENOMIC DNA]</scope>
    <source>
        <strain evidence="5 6">C-6</strain>
    </source>
</reference>
<protein>
    <submittedName>
        <fullName evidence="5">Acyl-CoA synthetases (AMP-forming)/AMP-acid ligases II</fullName>
    </submittedName>
</protein>
<dbReference type="Gene3D" id="3.40.50.12780">
    <property type="entry name" value="N-terminal domain of ligase-like"/>
    <property type="match status" value="1"/>
</dbReference>
<dbReference type="PANTHER" id="PTHR43201">
    <property type="entry name" value="ACYL-COA SYNTHETASE"/>
    <property type="match status" value="1"/>
</dbReference>
<dbReference type="InterPro" id="IPR042099">
    <property type="entry name" value="ANL_N_sf"/>
</dbReference>
<dbReference type="OrthoDB" id="9803968at2"/>